<keyword evidence="2" id="KW-1185">Reference proteome</keyword>
<reference evidence="1 2" key="1">
    <citation type="journal article" date="2015" name="Int. J. Syst. Evol. Microbiol.">
        <title>Burkholderia monticola sp. nov., isolated from mountain soil.</title>
        <authorList>
            <person name="Baek I."/>
            <person name="Seo B."/>
            <person name="Lee I."/>
            <person name="Yi H."/>
            <person name="Chun J."/>
        </authorList>
    </citation>
    <scope>NUCLEOTIDE SEQUENCE [LARGE SCALE GENOMIC DNA]</scope>
    <source>
        <strain evidence="1 2">JC2948</strain>
    </source>
</reference>
<dbReference type="Pfam" id="PF16068">
    <property type="entry name" value="DUF4810"/>
    <property type="match status" value="1"/>
</dbReference>
<dbReference type="STRING" id="1399968.CI15_21675"/>
<dbReference type="Proteomes" id="UP000075613">
    <property type="component" value="Unassembled WGS sequence"/>
</dbReference>
<gene>
    <name evidence="1" type="ORF">CI15_21675</name>
</gene>
<protein>
    <recommendedName>
        <fullName evidence="3">DUF4810 domain-containing protein</fullName>
    </recommendedName>
</protein>
<dbReference type="AlphaFoldDB" id="A0A149PIQ6"/>
<proteinExistence type="predicted"/>
<accession>A0A149PIQ6</accession>
<dbReference type="InterPro" id="IPR014508">
    <property type="entry name" value="UCP020555_TPR-like"/>
</dbReference>
<name>A0A149PIQ6_9BURK</name>
<dbReference type="EMBL" id="LRBG01000035">
    <property type="protein sequence ID" value="KXU84904.1"/>
    <property type="molecule type" value="Genomic_DNA"/>
</dbReference>
<organism evidence="1 2">
    <name type="scientific">Paraburkholderia monticola</name>
    <dbReference type="NCBI Taxonomy" id="1399968"/>
    <lineage>
        <taxon>Bacteria</taxon>
        <taxon>Pseudomonadati</taxon>
        <taxon>Pseudomonadota</taxon>
        <taxon>Betaproteobacteria</taxon>
        <taxon>Burkholderiales</taxon>
        <taxon>Burkholderiaceae</taxon>
        <taxon>Paraburkholderia</taxon>
    </lineage>
</organism>
<evidence type="ECO:0000313" key="2">
    <source>
        <dbReference type="Proteomes" id="UP000075613"/>
    </source>
</evidence>
<comment type="caution">
    <text evidence="1">The sequence shown here is derived from an EMBL/GenBank/DDBJ whole genome shotgun (WGS) entry which is preliminary data.</text>
</comment>
<evidence type="ECO:0000313" key="1">
    <source>
        <dbReference type="EMBL" id="KXU84904.1"/>
    </source>
</evidence>
<sequence>MTAACAPQTKYAWGNYESSLYEHYKTPGDTTAFAQHLADTISTAEASGKKVPPGIYAEYGQVLLESGDSKQATVFFEKEKTTWPESTVFMTTMIRVASSTKEAKQ</sequence>
<evidence type="ECO:0008006" key="3">
    <source>
        <dbReference type="Google" id="ProtNLM"/>
    </source>
</evidence>